<evidence type="ECO:0008006" key="4">
    <source>
        <dbReference type="Google" id="ProtNLM"/>
    </source>
</evidence>
<feature type="transmembrane region" description="Helical" evidence="1">
    <location>
        <begin position="30"/>
        <end position="46"/>
    </location>
</feature>
<evidence type="ECO:0000313" key="3">
    <source>
        <dbReference type="Proteomes" id="UP001500840"/>
    </source>
</evidence>
<comment type="caution">
    <text evidence="2">The sequence shown here is derived from an EMBL/GenBank/DDBJ whole genome shotgun (WGS) entry which is preliminary data.</text>
</comment>
<evidence type="ECO:0000313" key="2">
    <source>
        <dbReference type="EMBL" id="GAA4463660.1"/>
    </source>
</evidence>
<gene>
    <name evidence="2" type="ORF">GCM10023156_49000</name>
</gene>
<accession>A0ABP8NCJ1</accession>
<keyword evidence="1" id="KW-0472">Membrane</keyword>
<proteinExistence type="predicted"/>
<dbReference type="EMBL" id="BAABGA010000066">
    <property type="protein sequence ID" value="GAA4463660.1"/>
    <property type="molecule type" value="Genomic_DNA"/>
</dbReference>
<keyword evidence="1" id="KW-1133">Transmembrane helix</keyword>
<keyword evidence="3" id="KW-1185">Reference proteome</keyword>
<sequence length="89" mass="10450">MLFTLVFAALFMAFLWPHLDDFVARSLRKWVAMGLILVCLAPYFFWETFYPPAIDITAYKDSVDYEFRDADFAYEFASLNGDAEWVRIS</sequence>
<keyword evidence="1" id="KW-0812">Transmembrane</keyword>
<dbReference type="Proteomes" id="UP001500840">
    <property type="component" value="Unassembled WGS sequence"/>
</dbReference>
<reference evidence="3" key="1">
    <citation type="journal article" date="2019" name="Int. J. Syst. Evol. Microbiol.">
        <title>The Global Catalogue of Microorganisms (GCM) 10K type strain sequencing project: providing services to taxonomists for standard genome sequencing and annotation.</title>
        <authorList>
            <consortium name="The Broad Institute Genomics Platform"/>
            <consortium name="The Broad Institute Genome Sequencing Center for Infectious Disease"/>
            <person name="Wu L."/>
            <person name="Ma J."/>
        </authorList>
    </citation>
    <scope>NUCLEOTIDE SEQUENCE [LARGE SCALE GENOMIC DNA]</scope>
    <source>
        <strain evidence="3">JCM 17759</strain>
    </source>
</reference>
<evidence type="ECO:0000256" key="1">
    <source>
        <dbReference type="SAM" id="Phobius"/>
    </source>
</evidence>
<organism evidence="2 3">
    <name type="scientific">Novipirellula rosea</name>
    <dbReference type="NCBI Taxonomy" id="1031540"/>
    <lineage>
        <taxon>Bacteria</taxon>
        <taxon>Pseudomonadati</taxon>
        <taxon>Planctomycetota</taxon>
        <taxon>Planctomycetia</taxon>
        <taxon>Pirellulales</taxon>
        <taxon>Pirellulaceae</taxon>
        <taxon>Novipirellula</taxon>
    </lineage>
</organism>
<name>A0ABP8NCJ1_9BACT</name>
<protein>
    <recommendedName>
        <fullName evidence="4">Lipid IV(A) 4-amino-4-deoxy-L-arabinosyltransferase</fullName>
    </recommendedName>
</protein>